<proteinExistence type="predicted"/>
<evidence type="ECO:0000259" key="3">
    <source>
        <dbReference type="Pfam" id="PF12999"/>
    </source>
</evidence>
<keyword evidence="5" id="KW-1185">Reference proteome</keyword>
<keyword evidence="1" id="KW-0472">Membrane</keyword>
<dbReference type="InterPro" id="IPR028146">
    <property type="entry name" value="PRKCSH_N"/>
</dbReference>
<reference evidence="4" key="1">
    <citation type="submission" date="2021-01" db="UniProtKB">
        <authorList>
            <consortium name="EnsemblPlants"/>
        </authorList>
    </citation>
    <scope>IDENTIFICATION</scope>
</reference>
<keyword evidence="1" id="KW-0812">Transmembrane</keyword>
<feature type="chain" id="PRO_5029687035" description="Glucosidase II beta subunit N-terminal domain-containing protein" evidence="2">
    <location>
        <begin position="27"/>
        <end position="220"/>
    </location>
</feature>
<dbReference type="GO" id="GO:0017177">
    <property type="term" value="C:glucosidase II complex"/>
    <property type="evidence" value="ECO:0007669"/>
    <property type="project" value="TreeGrafter"/>
</dbReference>
<dbReference type="InterPro" id="IPR039794">
    <property type="entry name" value="Gtb1-like"/>
</dbReference>
<feature type="transmembrane region" description="Helical" evidence="1">
    <location>
        <begin position="171"/>
        <end position="189"/>
    </location>
</feature>
<dbReference type="AlphaFoldDB" id="A0A7N0TJF5"/>
<dbReference type="PANTHER" id="PTHR12630:SF17">
    <property type="entry name" value="EXPRESSED PROTEIN"/>
    <property type="match status" value="1"/>
</dbReference>
<keyword evidence="2" id="KW-0732">Signal</keyword>
<evidence type="ECO:0000256" key="2">
    <source>
        <dbReference type="SAM" id="SignalP"/>
    </source>
</evidence>
<dbReference type="GO" id="GO:0006491">
    <property type="term" value="P:N-glycan processing"/>
    <property type="evidence" value="ECO:0007669"/>
    <property type="project" value="TreeGrafter"/>
</dbReference>
<keyword evidence="1" id="KW-1133">Transmembrane helix</keyword>
<dbReference type="Gramene" id="Kaladp0039s0079.1.v1.1">
    <property type="protein sequence ID" value="Kaladp0039s0079.1.v1.1"/>
    <property type="gene ID" value="Kaladp0039s0079.v1.1"/>
</dbReference>
<evidence type="ECO:0000313" key="5">
    <source>
        <dbReference type="Proteomes" id="UP000594263"/>
    </source>
</evidence>
<dbReference type="PANTHER" id="PTHR12630">
    <property type="entry name" value="N-LINKED OLIGOSACCHARIDE PROCESSING"/>
    <property type="match status" value="1"/>
</dbReference>
<evidence type="ECO:0000313" key="4">
    <source>
        <dbReference type="EnsemblPlants" id="Kaladp0039s0079.1.v1.1"/>
    </source>
</evidence>
<dbReference type="Proteomes" id="UP000594263">
    <property type="component" value="Unplaced"/>
</dbReference>
<feature type="signal peptide" evidence="2">
    <location>
        <begin position="1"/>
        <end position="26"/>
    </location>
</feature>
<dbReference type="OMA" id="SYQTRRY"/>
<dbReference type="Pfam" id="PF12999">
    <property type="entry name" value="PRKCSH-like"/>
    <property type="match status" value="1"/>
</dbReference>
<name>A0A7N0TJF5_KALFE</name>
<feature type="domain" description="Glucosidase II beta subunit N-terminal" evidence="3">
    <location>
        <begin position="46"/>
        <end position="165"/>
    </location>
</feature>
<protein>
    <recommendedName>
        <fullName evidence="3">Glucosidase II beta subunit N-terminal domain-containing protein</fullName>
    </recommendedName>
</protein>
<sequence length="220" mass="25194">MEFFVAFLHLVYVCLLVDLSPHCVRSHASPLGVHPLDEAYYASEVIQCKDGSKSIDRDRINDDFCDCADGTDEPGTSACPNGKFYCKNMGSTPQFLFSSRVNDHICDCCDGSDENDGSLRCPNTCVMGGNILYKAENHVSRVSIKNSVVEKGVKNKSKLEDLIERLTGLKILIILQLVVITLWMGFRIYHRRLKSRRRHYQRLRWYHLQAGFHRYSLQDR</sequence>
<organism evidence="4 5">
    <name type="scientific">Kalanchoe fedtschenkoi</name>
    <name type="common">Lavender scallops</name>
    <name type="synonym">South American air plant</name>
    <dbReference type="NCBI Taxonomy" id="63787"/>
    <lineage>
        <taxon>Eukaryota</taxon>
        <taxon>Viridiplantae</taxon>
        <taxon>Streptophyta</taxon>
        <taxon>Embryophyta</taxon>
        <taxon>Tracheophyta</taxon>
        <taxon>Spermatophyta</taxon>
        <taxon>Magnoliopsida</taxon>
        <taxon>eudicotyledons</taxon>
        <taxon>Gunneridae</taxon>
        <taxon>Pentapetalae</taxon>
        <taxon>Saxifragales</taxon>
        <taxon>Crassulaceae</taxon>
        <taxon>Kalanchoe</taxon>
    </lineage>
</organism>
<accession>A0A7N0TJF5</accession>
<evidence type="ECO:0000256" key="1">
    <source>
        <dbReference type="SAM" id="Phobius"/>
    </source>
</evidence>
<dbReference type="EnsemblPlants" id="Kaladp0039s0079.1.v1.1">
    <property type="protein sequence ID" value="Kaladp0039s0079.1.v1.1"/>
    <property type="gene ID" value="Kaladp0039s0079.v1.1"/>
</dbReference>